<comment type="subcellular location">
    <subcellularLocation>
        <location evidence="1">Membrane</location>
        <topology evidence="1">Multi-pass membrane protein</topology>
    </subcellularLocation>
</comment>
<dbReference type="InterPro" id="IPR018491">
    <property type="entry name" value="SLC12_C"/>
</dbReference>
<dbReference type="GO" id="GO:0006884">
    <property type="term" value="P:cell volume homeostasis"/>
    <property type="evidence" value="ECO:0007669"/>
    <property type="project" value="TreeGrafter"/>
</dbReference>
<feature type="domain" description="SLC12A transporter C-terminal" evidence="6">
    <location>
        <begin position="160"/>
        <end position="234"/>
    </location>
</feature>
<dbReference type="GO" id="GO:1990573">
    <property type="term" value="P:potassium ion import across plasma membrane"/>
    <property type="evidence" value="ECO:0007669"/>
    <property type="project" value="TreeGrafter"/>
</dbReference>
<dbReference type="AlphaFoldDB" id="A0A6V7UJC4"/>
<comment type="caution">
    <text evidence="7">The sequence shown here is derived from an EMBL/GenBank/DDBJ whole genome shotgun (WGS) entry which is preliminary data.</text>
</comment>
<protein>
    <recommendedName>
        <fullName evidence="6">SLC12A transporter C-terminal domain-containing protein</fullName>
    </recommendedName>
</protein>
<evidence type="ECO:0000256" key="2">
    <source>
        <dbReference type="ARBA" id="ARBA00022692"/>
    </source>
</evidence>
<dbReference type="PANTHER" id="PTHR11827">
    <property type="entry name" value="SOLUTE CARRIER FAMILY 12, CATION COTRANSPORTERS"/>
    <property type="match status" value="1"/>
</dbReference>
<keyword evidence="4" id="KW-0472">Membrane</keyword>
<dbReference type="GO" id="GO:0005886">
    <property type="term" value="C:plasma membrane"/>
    <property type="evidence" value="ECO:0007669"/>
    <property type="project" value="TreeGrafter"/>
</dbReference>
<dbReference type="GO" id="GO:0055075">
    <property type="term" value="P:potassium ion homeostasis"/>
    <property type="evidence" value="ECO:0007669"/>
    <property type="project" value="TreeGrafter"/>
</dbReference>
<dbReference type="GO" id="GO:0007268">
    <property type="term" value="P:chemical synaptic transmission"/>
    <property type="evidence" value="ECO:0007669"/>
    <property type="project" value="TreeGrafter"/>
</dbReference>
<sequence length="234" mass="27176">MKKDLERFLYHLRIEAQVNVMEIDSTEIEPYVYQRTMKMEERVKMLKEMRKNEKITDIQATMDEAVLERKYSRVDGMGVNNNNIRRRSSNLEQQQQPEQQSENNNERQTTKNMGATNKVRFSEHSVEFKKPSTTTIIDPSTTTPSPERIIPNISDEQQQQIPYTVARMHTALKLNQYMRERSSNAQLLVVNLPGPPEVGQNDTYYMEFIEALTEGLPRVLLVRGSGSEVVTIYS</sequence>
<dbReference type="PANTHER" id="PTHR11827:SF73">
    <property type="entry name" value="KAZACHOC, ISOFORM G"/>
    <property type="match status" value="1"/>
</dbReference>
<evidence type="ECO:0000313" key="7">
    <source>
        <dbReference type="EMBL" id="CAD2159187.1"/>
    </source>
</evidence>
<feature type="region of interest" description="Disordered" evidence="5">
    <location>
        <begin position="88"/>
        <end position="117"/>
    </location>
</feature>
<keyword evidence="2" id="KW-0812">Transmembrane</keyword>
<dbReference type="OrthoDB" id="2020542at2759"/>
<evidence type="ECO:0000256" key="4">
    <source>
        <dbReference type="ARBA" id="ARBA00023136"/>
    </source>
</evidence>
<evidence type="ECO:0000256" key="3">
    <source>
        <dbReference type="ARBA" id="ARBA00022989"/>
    </source>
</evidence>
<dbReference type="InterPro" id="IPR004842">
    <property type="entry name" value="SLC12A_fam"/>
</dbReference>
<gene>
    <name evidence="7" type="ORF">MENT_LOCUS13570</name>
</gene>
<dbReference type="EMBL" id="CAJEWN010000073">
    <property type="protein sequence ID" value="CAD2159187.1"/>
    <property type="molecule type" value="Genomic_DNA"/>
</dbReference>
<name>A0A6V7UJC4_MELEN</name>
<feature type="compositionally biased region" description="Low complexity" evidence="5">
    <location>
        <begin position="90"/>
        <end position="103"/>
    </location>
</feature>
<evidence type="ECO:0000256" key="5">
    <source>
        <dbReference type="SAM" id="MobiDB-lite"/>
    </source>
</evidence>
<evidence type="ECO:0000259" key="6">
    <source>
        <dbReference type="Pfam" id="PF03522"/>
    </source>
</evidence>
<evidence type="ECO:0000256" key="1">
    <source>
        <dbReference type="ARBA" id="ARBA00004141"/>
    </source>
</evidence>
<dbReference type="Proteomes" id="UP000580250">
    <property type="component" value="Unassembled WGS sequence"/>
</dbReference>
<dbReference type="GO" id="GO:0015379">
    <property type="term" value="F:potassium:chloride symporter activity"/>
    <property type="evidence" value="ECO:0007669"/>
    <property type="project" value="TreeGrafter"/>
</dbReference>
<evidence type="ECO:0000313" key="8">
    <source>
        <dbReference type="Proteomes" id="UP000580250"/>
    </source>
</evidence>
<accession>A0A6V7UJC4</accession>
<keyword evidence="3" id="KW-1133">Transmembrane helix</keyword>
<reference evidence="7 8" key="1">
    <citation type="submission" date="2020-08" db="EMBL/GenBank/DDBJ databases">
        <authorList>
            <person name="Koutsovoulos G."/>
            <person name="Danchin GJ E."/>
        </authorList>
    </citation>
    <scope>NUCLEOTIDE SEQUENCE [LARGE SCALE GENOMIC DNA]</scope>
</reference>
<dbReference type="Pfam" id="PF03522">
    <property type="entry name" value="SLC12"/>
    <property type="match status" value="1"/>
</dbReference>
<dbReference type="GO" id="GO:0055064">
    <property type="term" value="P:chloride ion homeostasis"/>
    <property type="evidence" value="ECO:0007669"/>
    <property type="project" value="TreeGrafter"/>
</dbReference>
<organism evidence="7 8">
    <name type="scientific">Meloidogyne enterolobii</name>
    <name type="common">Root-knot nematode worm</name>
    <name type="synonym">Meloidogyne mayaguensis</name>
    <dbReference type="NCBI Taxonomy" id="390850"/>
    <lineage>
        <taxon>Eukaryota</taxon>
        <taxon>Metazoa</taxon>
        <taxon>Ecdysozoa</taxon>
        <taxon>Nematoda</taxon>
        <taxon>Chromadorea</taxon>
        <taxon>Rhabditida</taxon>
        <taxon>Tylenchina</taxon>
        <taxon>Tylenchomorpha</taxon>
        <taxon>Tylenchoidea</taxon>
        <taxon>Meloidogynidae</taxon>
        <taxon>Meloidogyninae</taxon>
        <taxon>Meloidogyne</taxon>
    </lineage>
</organism>
<proteinExistence type="predicted"/>
<dbReference type="GO" id="GO:0045202">
    <property type="term" value="C:synapse"/>
    <property type="evidence" value="ECO:0007669"/>
    <property type="project" value="GOC"/>
</dbReference>